<reference evidence="3" key="1">
    <citation type="journal article" date="2019" name="Curr. Biol.">
        <title>Genome Sequence of Striga asiatica Provides Insight into the Evolution of Plant Parasitism.</title>
        <authorList>
            <person name="Yoshida S."/>
            <person name="Kim S."/>
            <person name="Wafula E.K."/>
            <person name="Tanskanen J."/>
            <person name="Kim Y.M."/>
            <person name="Honaas L."/>
            <person name="Yang Z."/>
            <person name="Spallek T."/>
            <person name="Conn C.E."/>
            <person name="Ichihashi Y."/>
            <person name="Cheong K."/>
            <person name="Cui S."/>
            <person name="Der J.P."/>
            <person name="Gundlach H."/>
            <person name="Jiao Y."/>
            <person name="Hori C."/>
            <person name="Ishida J.K."/>
            <person name="Kasahara H."/>
            <person name="Kiba T."/>
            <person name="Kim M.S."/>
            <person name="Koo N."/>
            <person name="Laohavisit A."/>
            <person name="Lee Y.H."/>
            <person name="Lumba S."/>
            <person name="McCourt P."/>
            <person name="Mortimer J.C."/>
            <person name="Mutuku J.M."/>
            <person name="Nomura T."/>
            <person name="Sasaki-Sekimoto Y."/>
            <person name="Seto Y."/>
            <person name="Wang Y."/>
            <person name="Wakatake T."/>
            <person name="Sakakibara H."/>
            <person name="Demura T."/>
            <person name="Yamaguchi S."/>
            <person name="Yoneyama K."/>
            <person name="Manabe R.I."/>
            <person name="Nelson D.C."/>
            <person name="Schulman A.H."/>
            <person name="Timko M.P."/>
            <person name="dePamphilis C.W."/>
            <person name="Choi D."/>
            <person name="Shirasu K."/>
        </authorList>
    </citation>
    <scope>NUCLEOTIDE SEQUENCE [LARGE SCALE GENOMIC DNA]</scope>
    <source>
        <strain evidence="3">cv. UVA1</strain>
    </source>
</reference>
<gene>
    <name evidence="2" type="ORF">STAS_24448</name>
</gene>
<accession>A0A5A7QQ66</accession>
<organism evidence="2 3">
    <name type="scientific">Striga asiatica</name>
    <name type="common">Asiatic witchweed</name>
    <name type="synonym">Buchnera asiatica</name>
    <dbReference type="NCBI Taxonomy" id="4170"/>
    <lineage>
        <taxon>Eukaryota</taxon>
        <taxon>Viridiplantae</taxon>
        <taxon>Streptophyta</taxon>
        <taxon>Embryophyta</taxon>
        <taxon>Tracheophyta</taxon>
        <taxon>Spermatophyta</taxon>
        <taxon>Magnoliopsida</taxon>
        <taxon>eudicotyledons</taxon>
        <taxon>Gunneridae</taxon>
        <taxon>Pentapetalae</taxon>
        <taxon>asterids</taxon>
        <taxon>lamiids</taxon>
        <taxon>Lamiales</taxon>
        <taxon>Orobanchaceae</taxon>
        <taxon>Buchnereae</taxon>
        <taxon>Striga</taxon>
    </lineage>
</organism>
<dbReference type="Proteomes" id="UP000325081">
    <property type="component" value="Unassembled WGS sequence"/>
</dbReference>
<comment type="caution">
    <text evidence="2">The sequence shown here is derived from an EMBL/GenBank/DDBJ whole genome shotgun (WGS) entry which is preliminary data.</text>
</comment>
<name>A0A5A7QQ66_STRAF</name>
<sequence>MEVEPTELEKPLQLSSSDKLQTKPRLWKRSDSRLGRLQRQTIILSNQDTNTSLKRPRLDESERFAGSEGCPPKWGEVFFLVGIWDRVGHGIQRLARSFRRSDRAVTVKFGVSLRNLGIPYRQSGRFRARPEFDD</sequence>
<feature type="region of interest" description="Disordered" evidence="1">
    <location>
        <begin position="1"/>
        <end position="21"/>
    </location>
</feature>
<evidence type="ECO:0000313" key="3">
    <source>
        <dbReference type="Proteomes" id="UP000325081"/>
    </source>
</evidence>
<proteinExistence type="predicted"/>
<protein>
    <submittedName>
        <fullName evidence="2">Penicillin-binding enzyme for formation ofrod-shaped peptidoglycan cell wall</fullName>
    </submittedName>
</protein>
<evidence type="ECO:0000256" key="1">
    <source>
        <dbReference type="SAM" id="MobiDB-lite"/>
    </source>
</evidence>
<evidence type="ECO:0000313" key="2">
    <source>
        <dbReference type="EMBL" id="GER47350.1"/>
    </source>
</evidence>
<keyword evidence="3" id="KW-1185">Reference proteome</keyword>
<dbReference type="AlphaFoldDB" id="A0A5A7QQ66"/>
<dbReference type="EMBL" id="BKCP01007848">
    <property type="protein sequence ID" value="GER47350.1"/>
    <property type="molecule type" value="Genomic_DNA"/>
</dbReference>